<dbReference type="RefSeq" id="WP_102951007.1">
    <property type="nucleotide sequence ID" value="NZ_CP024847.1"/>
</dbReference>
<dbReference type="AlphaFoldDB" id="A0A2I7N5H4"/>
<protein>
    <submittedName>
        <fullName evidence="2">Uncharacterized protein</fullName>
    </submittedName>
</protein>
<feature type="chain" id="PRO_5014447953" evidence="1">
    <location>
        <begin position="26"/>
        <end position="368"/>
    </location>
</feature>
<organism evidence="2 3">
    <name type="scientific">Aquella oligotrophica</name>
    <dbReference type="NCBI Taxonomy" id="2067065"/>
    <lineage>
        <taxon>Bacteria</taxon>
        <taxon>Pseudomonadati</taxon>
        <taxon>Pseudomonadota</taxon>
        <taxon>Betaproteobacteria</taxon>
        <taxon>Neisseriales</taxon>
        <taxon>Neisseriaceae</taxon>
        <taxon>Aquella</taxon>
    </lineage>
</organism>
<evidence type="ECO:0000256" key="1">
    <source>
        <dbReference type="SAM" id="SignalP"/>
    </source>
</evidence>
<gene>
    <name evidence="2" type="ORF">CUN60_05165</name>
</gene>
<evidence type="ECO:0000313" key="2">
    <source>
        <dbReference type="EMBL" id="AUR51708.1"/>
    </source>
</evidence>
<name>A0A2I7N5H4_9NEIS</name>
<dbReference type="Proteomes" id="UP000236655">
    <property type="component" value="Chromosome"/>
</dbReference>
<accession>A0A2I7N5H4</accession>
<proteinExistence type="predicted"/>
<evidence type="ECO:0000313" key="3">
    <source>
        <dbReference type="Proteomes" id="UP000236655"/>
    </source>
</evidence>
<dbReference type="OrthoDB" id="8538774at2"/>
<keyword evidence="3" id="KW-1185">Reference proteome</keyword>
<feature type="signal peptide" evidence="1">
    <location>
        <begin position="1"/>
        <end position="25"/>
    </location>
</feature>
<reference evidence="3" key="1">
    <citation type="submission" date="2017-11" db="EMBL/GenBank/DDBJ databases">
        <authorList>
            <person name="Chan K.G."/>
            <person name="Lee L.S."/>
        </authorList>
    </citation>
    <scope>NUCLEOTIDE SEQUENCE [LARGE SCALE GENOMIC DNA]</scope>
    <source>
        <strain evidence="3">DSM 100970</strain>
    </source>
</reference>
<dbReference type="EMBL" id="CP024847">
    <property type="protein sequence ID" value="AUR51708.1"/>
    <property type="molecule type" value="Genomic_DNA"/>
</dbReference>
<keyword evidence="1" id="KW-0732">Signal</keyword>
<dbReference type="KEGG" id="nba:CUN60_05165"/>
<dbReference type="PROSITE" id="PS51257">
    <property type="entry name" value="PROKAR_LIPOPROTEIN"/>
    <property type="match status" value="1"/>
</dbReference>
<sequence>MKSRNLLRSGLIALLASLIITGCGSGGSNSSSSSAGVSYNHFYCPNTVNVSFPGVSGVRQVYGQESLVYVTGVYVQYGSSHAFLYKGSVLGGGNCSEFNFPSAPGRTVTSTSLYGPDNNGYGQVVVVGSYTTLESGPIAQQGLLYIGAADGSTIDGYKTLFPASLTSESIINTLGHSTMGGIVVGNYNTTKEKGKAFIYDINTDTYYTLEPTPGDTGTMTAYGIWYNGGTSYTIAGGYSDATAGGTNIGFITDWDSISHKVSNFTTLNYNNLPANQVGTHFEGITGDGSGGYNLAADWEYLGQKTSPAFANIKRNSDGSFATPTWVGYNYFPGSSWTSANTVYENYILGLYQAGDPVVDYGYVATINY</sequence>